<dbReference type="GO" id="GO:0004803">
    <property type="term" value="F:transposase activity"/>
    <property type="evidence" value="ECO:0007669"/>
    <property type="project" value="InterPro"/>
</dbReference>
<dbReference type="InterPro" id="IPR002514">
    <property type="entry name" value="Transposase_8"/>
</dbReference>
<dbReference type="OrthoDB" id="2326530at2"/>
<evidence type="ECO:0000313" key="2">
    <source>
        <dbReference type="Proteomes" id="UP000003645"/>
    </source>
</evidence>
<dbReference type="GO" id="GO:0006313">
    <property type="term" value="P:DNA transposition"/>
    <property type="evidence" value="ECO:0007669"/>
    <property type="project" value="InterPro"/>
</dbReference>
<dbReference type="InterPro" id="IPR009057">
    <property type="entry name" value="Homeodomain-like_sf"/>
</dbReference>
<protein>
    <recommendedName>
        <fullName evidence="3">Transposase</fullName>
    </recommendedName>
</protein>
<dbReference type="SUPFAM" id="SSF46689">
    <property type="entry name" value="Homeodomain-like"/>
    <property type="match status" value="1"/>
</dbReference>
<organism evidence="1 2">
    <name type="scientific">Limosilactobacillus mucosae LM1</name>
    <dbReference type="NCBI Taxonomy" id="1130798"/>
    <lineage>
        <taxon>Bacteria</taxon>
        <taxon>Bacillati</taxon>
        <taxon>Bacillota</taxon>
        <taxon>Bacilli</taxon>
        <taxon>Lactobacillales</taxon>
        <taxon>Lactobacillaceae</taxon>
        <taxon>Limosilactobacillus</taxon>
    </lineage>
</organism>
<dbReference type="HOGENOM" id="CLU_2825699_0_0_9"/>
<accession>A0A0D4CKR7</accession>
<dbReference type="AlphaFoldDB" id="A0A0D4CKR7"/>
<dbReference type="Gene3D" id="1.10.10.60">
    <property type="entry name" value="Homeodomain-like"/>
    <property type="match status" value="1"/>
</dbReference>
<name>A0A0D4CKR7_LIMMU</name>
<dbReference type="STRING" id="1130798.LBLM1_05125"/>
<evidence type="ECO:0008006" key="3">
    <source>
        <dbReference type="Google" id="ProtNLM"/>
    </source>
</evidence>
<sequence length="66" mass="8064">MNRYSPELKREIINEYLTRKDEISISELSRQHNIDPRRVSDWIRDYRLRGKIVSQQGKHRFSTEFA</sequence>
<evidence type="ECO:0000313" key="1">
    <source>
        <dbReference type="EMBL" id="AJT50486.1"/>
    </source>
</evidence>
<dbReference type="GO" id="GO:0003677">
    <property type="term" value="F:DNA binding"/>
    <property type="evidence" value="ECO:0007669"/>
    <property type="project" value="InterPro"/>
</dbReference>
<gene>
    <name evidence="1" type="ORF">LBLM1_05125</name>
</gene>
<reference evidence="1 2" key="1">
    <citation type="journal article" date="2012" name="J. Bacteriol.">
        <title>Genome sequence of Lactobacillus mucosae LM1, isolated from piglet feces.</title>
        <authorList>
            <person name="Lee J.H."/>
            <person name="Valeriano V.D."/>
            <person name="Shin Y.R."/>
            <person name="Chae J.P."/>
            <person name="Kim G.B."/>
            <person name="Ham J.S."/>
            <person name="Chun J."/>
            <person name="Kang D.K."/>
        </authorList>
    </citation>
    <scope>NUCLEOTIDE SEQUENCE [LARGE SCALE GENOMIC DNA]</scope>
    <source>
        <strain evidence="1 2">LM1</strain>
    </source>
</reference>
<dbReference type="Proteomes" id="UP000003645">
    <property type="component" value="Chromosome"/>
</dbReference>
<proteinExistence type="predicted"/>
<dbReference type="Pfam" id="PF01527">
    <property type="entry name" value="HTH_Tnp_1"/>
    <property type="match status" value="1"/>
</dbReference>
<dbReference type="KEGG" id="lmu:LBLM1_05125"/>
<dbReference type="EMBL" id="CP011013">
    <property type="protein sequence ID" value="AJT50486.1"/>
    <property type="molecule type" value="Genomic_DNA"/>
</dbReference>
<keyword evidence="2" id="KW-1185">Reference proteome</keyword>
<dbReference type="RefSeq" id="WP_039945688.1">
    <property type="nucleotide sequence ID" value="NZ_CP011013.1"/>
</dbReference>